<keyword evidence="3" id="KW-1185">Reference proteome</keyword>
<name>A0A815XAV2_ADIRI</name>
<accession>A0A815XAV2</accession>
<dbReference type="SUPFAM" id="SSF88874">
    <property type="entry name" value="Receptor-binding domain of short tail fibre protein gp12"/>
    <property type="match status" value="1"/>
</dbReference>
<reference evidence="2" key="1">
    <citation type="submission" date="2021-02" db="EMBL/GenBank/DDBJ databases">
        <authorList>
            <person name="Nowell W R."/>
        </authorList>
    </citation>
    <scope>NUCLEOTIDE SEQUENCE</scope>
</reference>
<evidence type="ECO:0000313" key="3">
    <source>
        <dbReference type="Proteomes" id="UP000663828"/>
    </source>
</evidence>
<dbReference type="CDD" id="cd22641">
    <property type="entry name" value="C24-like"/>
    <property type="match status" value="1"/>
</dbReference>
<feature type="region of interest" description="Disordered" evidence="1">
    <location>
        <begin position="566"/>
        <end position="590"/>
    </location>
</feature>
<evidence type="ECO:0000256" key="1">
    <source>
        <dbReference type="SAM" id="MobiDB-lite"/>
    </source>
</evidence>
<comment type="caution">
    <text evidence="2">The sequence shown here is derived from an EMBL/GenBank/DDBJ whole genome shotgun (WGS) entry which is preliminary data.</text>
</comment>
<evidence type="ECO:0000313" key="2">
    <source>
        <dbReference type="EMBL" id="CAF1555195.1"/>
    </source>
</evidence>
<sequence>MECKYLLTVFSSIEHDYAFLRCFFLLLNLNVLINGEPVISINDTSNYTSNDPSLATTVAITQILTIVDYKGSQVYIYGAISNENENKLTPQKWIFYYVPVMARSQNGLGDRWIWSSNTEIRLTLMLGNPEIQELARKAIVDKYDPNVSQYSKSWTVAPLMIDSLTAFIVSGRASPVAGVHPYRVVHPNSLTMTFRFQCSSKETAELIAKKVANGDYEIEIAFYFAGFKHMTTNFFSITSDQLKSVLSKTIVDGGSITAQYIHRNQASKFIENYIANVKKMIYMENINAVTASLINDLEEQFISLLQQGMNVAQQISLDAALFDQIWFPFDLNPDRLTSELSKVFTYNETETKRHNYTNTYFDFNKQNLPTSSNSNSASGGVSASFLGITIGCSGGSSSSSSNSFYDILMEINRDIFSLAEVERLISQQQTEFQWTGEKFIPKSFHVYKLLDLTDRLQVAIISKQLTADKTNGAVIRTISMINIPVDFTVEPLNNIPSGGIILWNGTEKAIPLGWEICDGTNGTPDLRDKFVIGSGSGAQTQPHTTGGPSSVVPLIAVYGAALNESQMPSHDHGGVTGPEDDKEEYYDHHSERNTRVVVTSEGRYLAHRTHDLYPTCKHAHKIRTSGQNQPHTHAATSSTIDLHPPFYALIYIMKL</sequence>
<protein>
    <submittedName>
        <fullName evidence="2">Uncharacterized protein</fullName>
    </submittedName>
</protein>
<dbReference type="AlphaFoldDB" id="A0A815XAV2"/>
<dbReference type="EMBL" id="CAJNOR010005285">
    <property type="protein sequence ID" value="CAF1555195.1"/>
    <property type="molecule type" value="Genomic_DNA"/>
</dbReference>
<gene>
    <name evidence="2" type="ORF">XAT740_LOCUS43199</name>
</gene>
<organism evidence="2 3">
    <name type="scientific">Adineta ricciae</name>
    <name type="common">Rotifer</name>
    <dbReference type="NCBI Taxonomy" id="249248"/>
    <lineage>
        <taxon>Eukaryota</taxon>
        <taxon>Metazoa</taxon>
        <taxon>Spiralia</taxon>
        <taxon>Gnathifera</taxon>
        <taxon>Rotifera</taxon>
        <taxon>Eurotatoria</taxon>
        <taxon>Bdelloidea</taxon>
        <taxon>Adinetida</taxon>
        <taxon>Adinetidae</taxon>
        <taxon>Adineta</taxon>
    </lineage>
</organism>
<dbReference type="Proteomes" id="UP000663828">
    <property type="component" value="Unassembled WGS sequence"/>
</dbReference>
<proteinExistence type="predicted"/>